<sequence>MFIDKLFLQDFIWIESIRKLSLDKDHLTLYSIYGNSLRSVWFYKKSE</sequence>
<evidence type="ECO:0000313" key="2">
    <source>
        <dbReference type="Proteomes" id="UP000008908"/>
    </source>
</evidence>
<organism evidence="1 2">
    <name type="scientific">Allomuricauda ruestringensis (strain DSM 13258 / CIP 107369 / LMG 19739 / B1)</name>
    <name type="common">Muricauda ruestringensis</name>
    <dbReference type="NCBI Taxonomy" id="886377"/>
    <lineage>
        <taxon>Bacteria</taxon>
        <taxon>Pseudomonadati</taxon>
        <taxon>Bacteroidota</taxon>
        <taxon>Flavobacteriia</taxon>
        <taxon>Flavobacteriales</taxon>
        <taxon>Flavobacteriaceae</taxon>
        <taxon>Flagellimonas</taxon>
    </lineage>
</organism>
<accession>G2PPH6</accession>
<dbReference type="Proteomes" id="UP000008908">
    <property type="component" value="Chromosome"/>
</dbReference>
<dbReference type="HOGENOM" id="CLU_3170401_0_0_10"/>
<dbReference type="EMBL" id="CP002999">
    <property type="protein sequence ID" value="AEM71477.1"/>
    <property type="molecule type" value="Genomic_DNA"/>
</dbReference>
<reference evidence="1 2" key="2">
    <citation type="journal article" date="2012" name="Stand. Genomic Sci.">
        <title>Complete genome sequence of the facultatively anaerobic, appendaged bacterium Muricauda ruestringensis type strain (B1(T)).</title>
        <authorList>
            <person name="Huntemann M."/>
            <person name="Teshima H."/>
            <person name="Lapidus A."/>
            <person name="Nolan M."/>
            <person name="Lucas S."/>
            <person name="Hammon N."/>
            <person name="Deshpande S."/>
            <person name="Cheng J.F."/>
            <person name="Tapia R."/>
            <person name="Goodwin L.A."/>
            <person name="Pitluck S."/>
            <person name="Liolios K."/>
            <person name="Pagani I."/>
            <person name="Ivanova N."/>
            <person name="Mavromatis K."/>
            <person name="Mikhailova N."/>
            <person name="Pati A."/>
            <person name="Chen A."/>
            <person name="Palaniappan K."/>
            <person name="Land M."/>
            <person name="Hauser L."/>
            <person name="Pan C."/>
            <person name="Brambilla E.M."/>
            <person name="Rohde M."/>
            <person name="Spring S."/>
            <person name="Goker M."/>
            <person name="Detter J.C."/>
            <person name="Bristow J."/>
            <person name="Eisen J.A."/>
            <person name="Markowitz V."/>
            <person name="Hugenholtz P."/>
            <person name="Kyrpides N.C."/>
            <person name="Klenk H.P."/>
            <person name="Woyke T."/>
        </authorList>
    </citation>
    <scope>NUCLEOTIDE SEQUENCE [LARGE SCALE GENOMIC DNA]</scope>
    <source>
        <strain evidence="2">DSM 13258 / LMG 19739 / B1</strain>
    </source>
</reference>
<reference evidence="2" key="1">
    <citation type="submission" date="2011-08" db="EMBL/GenBank/DDBJ databases">
        <title>The complete genome of Muricauda ruestringensis DSM 13258.</title>
        <authorList>
            <person name="Lucas S."/>
            <person name="Han J."/>
            <person name="Lapidus A."/>
            <person name="Bruce D."/>
            <person name="Goodwin L."/>
            <person name="Pitluck S."/>
            <person name="Peters L."/>
            <person name="Kyrpides N."/>
            <person name="Mavromatis K."/>
            <person name="Ivanova N."/>
            <person name="Ovchinnikova G."/>
            <person name="Teshima H."/>
            <person name="Detter J.C."/>
            <person name="Tapia R."/>
            <person name="Han C."/>
            <person name="Land M."/>
            <person name="Hauser L."/>
            <person name="Markowitz V."/>
            <person name="Cheng J.-F."/>
            <person name="Hugenholtz P."/>
            <person name="Woyke T."/>
            <person name="Wu D."/>
            <person name="Spring S."/>
            <person name="Schroeder M."/>
            <person name="Brambilla E."/>
            <person name="Klenk H.-P."/>
            <person name="Eisen J.A."/>
        </authorList>
    </citation>
    <scope>NUCLEOTIDE SEQUENCE [LARGE SCALE GENOMIC DNA]</scope>
    <source>
        <strain evidence="2">DSM 13258 / LMG 19739 / B1</strain>
    </source>
</reference>
<keyword evidence="2" id="KW-1185">Reference proteome</keyword>
<dbReference type="KEGG" id="mrs:Murru_2439"/>
<name>G2PPH6_ALLRU</name>
<evidence type="ECO:0000313" key="1">
    <source>
        <dbReference type="EMBL" id="AEM71477.1"/>
    </source>
</evidence>
<protein>
    <submittedName>
        <fullName evidence="1">Uncharacterized protein</fullName>
    </submittedName>
</protein>
<dbReference type="AlphaFoldDB" id="G2PPH6"/>
<proteinExistence type="predicted"/>
<gene>
    <name evidence="1" type="ordered locus">Murru_2439</name>
</gene>